<dbReference type="InParanoid" id="G4U1X0"/>
<accession>G4U1X0</accession>
<reference evidence="1 2" key="1">
    <citation type="journal article" date="2011" name="PLoS Pathog.">
        <title>Endophytic Life Strategies Decoded by Genome and Transcriptome Analyses of the Mutualistic Root Symbiont Piriformospora indica.</title>
        <authorList>
            <person name="Zuccaro A."/>
            <person name="Lahrmann U."/>
            <person name="Guldener U."/>
            <person name="Langen G."/>
            <person name="Pfiffi S."/>
            <person name="Biedenkopf D."/>
            <person name="Wong P."/>
            <person name="Samans B."/>
            <person name="Grimm C."/>
            <person name="Basiewicz M."/>
            <person name="Murat C."/>
            <person name="Martin F."/>
            <person name="Kogel K.H."/>
        </authorList>
    </citation>
    <scope>NUCLEOTIDE SEQUENCE [LARGE SCALE GENOMIC DNA]</scope>
    <source>
        <strain evidence="1 2">DSM 11827</strain>
    </source>
</reference>
<dbReference type="EMBL" id="CAFZ01001731">
    <property type="protein sequence ID" value="CCA77563.1"/>
    <property type="molecule type" value="Genomic_DNA"/>
</dbReference>
<name>G4U1X0_SERID</name>
<dbReference type="AlphaFoldDB" id="G4U1X0"/>
<sequence>MHGPGPLTKAKFNLESARLPLQPSFSSLRTPVPIWP</sequence>
<evidence type="ECO:0000313" key="2">
    <source>
        <dbReference type="Proteomes" id="UP000007148"/>
    </source>
</evidence>
<dbReference type="Proteomes" id="UP000007148">
    <property type="component" value="Unassembled WGS sequence"/>
</dbReference>
<dbReference type="HOGENOM" id="CLU_3359928_0_0_1"/>
<keyword evidence="2" id="KW-1185">Reference proteome</keyword>
<comment type="caution">
    <text evidence="1">The sequence shown here is derived from an EMBL/GenBank/DDBJ whole genome shotgun (WGS) entry which is preliminary data.</text>
</comment>
<proteinExistence type="predicted"/>
<evidence type="ECO:0000313" key="1">
    <source>
        <dbReference type="EMBL" id="CCA77563.1"/>
    </source>
</evidence>
<protein>
    <submittedName>
        <fullName evidence="1">Uncharacterized protein</fullName>
    </submittedName>
</protein>
<gene>
    <name evidence="1" type="ORF">PIIN_11540</name>
</gene>
<organism evidence="1 2">
    <name type="scientific">Serendipita indica (strain DSM 11827)</name>
    <name type="common">Root endophyte fungus</name>
    <name type="synonym">Piriformospora indica</name>
    <dbReference type="NCBI Taxonomy" id="1109443"/>
    <lineage>
        <taxon>Eukaryota</taxon>
        <taxon>Fungi</taxon>
        <taxon>Dikarya</taxon>
        <taxon>Basidiomycota</taxon>
        <taxon>Agaricomycotina</taxon>
        <taxon>Agaricomycetes</taxon>
        <taxon>Sebacinales</taxon>
        <taxon>Serendipitaceae</taxon>
        <taxon>Serendipita</taxon>
    </lineage>
</organism>